<dbReference type="SUPFAM" id="SSF55469">
    <property type="entry name" value="FMN-dependent nitroreductase-like"/>
    <property type="match status" value="1"/>
</dbReference>
<gene>
    <name evidence="9" type="primary">nfsB</name>
    <name evidence="9" type="ORF">FEF65_05690</name>
</gene>
<comment type="caution">
    <text evidence="9">The sequence shown here is derived from an EMBL/GenBank/DDBJ whole genome shotgun (WGS) entry which is preliminary data.</text>
</comment>
<dbReference type="Pfam" id="PF00881">
    <property type="entry name" value="Nitroreductase"/>
    <property type="match status" value="1"/>
</dbReference>
<evidence type="ECO:0000259" key="8">
    <source>
        <dbReference type="Pfam" id="PF00881"/>
    </source>
</evidence>
<dbReference type="EC" id="1.5.1.34" evidence="9"/>
<keyword evidence="7" id="KW-0520">NAD</keyword>
<dbReference type="InterPro" id="IPR033878">
    <property type="entry name" value="NfsB-like"/>
</dbReference>
<protein>
    <submittedName>
        <fullName evidence="9">Oxygen-insensitive NAD(P)H nitroreductase</fullName>
        <ecNumber evidence="9">1.5.1.34</ecNumber>
    </submittedName>
</protein>
<dbReference type="Gene3D" id="3.40.109.10">
    <property type="entry name" value="NADH Oxidase"/>
    <property type="match status" value="1"/>
</dbReference>
<accession>A0A5R9GS89</accession>
<dbReference type="Proteomes" id="UP000306585">
    <property type="component" value="Unassembled WGS sequence"/>
</dbReference>
<proteinExistence type="inferred from homology"/>
<evidence type="ECO:0000256" key="2">
    <source>
        <dbReference type="ARBA" id="ARBA00007118"/>
    </source>
</evidence>
<comment type="similarity">
    <text evidence="2">Belongs to the nitroreductase family.</text>
</comment>
<dbReference type="InterPro" id="IPR029479">
    <property type="entry name" value="Nitroreductase"/>
</dbReference>
<dbReference type="NCBIfam" id="NF008275">
    <property type="entry name" value="PRK11053.1"/>
    <property type="match status" value="1"/>
</dbReference>
<dbReference type="InterPro" id="IPR000415">
    <property type="entry name" value="Nitroreductase-like"/>
</dbReference>
<dbReference type="PANTHER" id="PTHR23026">
    <property type="entry name" value="NADPH NITROREDUCTASE"/>
    <property type="match status" value="1"/>
</dbReference>
<dbReference type="EMBL" id="VBRY01000004">
    <property type="protein sequence ID" value="TLS67935.1"/>
    <property type="molecule type" value="Genomic_DNA"/>
</dbReference>
<evidence type="ECO:0000256" key="5">
    <source>
        <dbReference type="ARBA" id="ARBA00022857"/>
    </source>
</evidence>
<evidence type="ECO:0000256" key="4">
    <source>
        <dbReference type="ARBA" id="ARBA00022643"/>
    </source>
</evidence>
<evidence type="ECO:0000256" key="7">
    <source>
        <dbReference type="ARBA" id="ARBA00023027"/>
    </source>
</evidence>
<evidence type="ECO:0000313" key="9">
    <source>
        <dbReference type="EMBL" id="TLS67935.1"/>
    </source>
</evidence>
<evidence type="ECO:0000256" key="1">
    <source>
        <dbReference type="ARBA" id="ARBA00001917"/>
    </source>
</evidence>
<dbReference type="GO" id="GO:0004155">
    <property type="term" value="F:6,7-dihydropteridine reductase activity"/>
    <property type="evidence" value="ECO:0007669"/>
    <property type="project" value="UniProtKB-EC"/>
</dbReference>
<dbReference type="CDD" id="cd02149">
    <property type="entry name" value="NfsB-like"/>
    <property type="match status" value="1"/>
</dbReference>
<keyword evidence="4" id="KW-0288">FMN</keyword>
<dbReference type="RefSeq" id="WP_138238832.1">
    <property type="nucleotide sequence ID" value="NZ_VBRY01000004.1"/>
</dbReference>
<keyword evidence="5" id="KW-0521">NADP</keyword>
<dbReference type="InterPro" id="IPR050627">
    <property type="entry name" value="Nitroreductase/BluB"/>
</dbReference>
<reference evidence="9 10" key="1">
    <citation type="journal article" date="2019" name="Appl. Environ. Microbiol.">
        <title>Environmental Evidence and Genomic Insight of Iron-oxidizing Bacteria Preference Towards More Corrosion Resistant Stainless Steel at Higher Salinities.</title>
        <authorList>
            <person name="Garrison C.E."/>
            <person name="Price K.A."/>
            <person name="Field E.K."/>
        </authorList>
    </citation>
    <scope>NUCLEOTIDE SEQUENCE [LARGE SCALE GENOMIC DNA]</scope>
    <source>
        <strain evidence="9 10">P3</strain>
    </source>
</reference>
<evidence type="ECO:0000256" key="3">
    <source>
        <dbReference type="ARBA" id="ARBA00022630"/>
    </source>
</evidence>
<evidence type="ECO:0000313" key="10">
    <source>
        <dbReference type="Proteomes" id="UP000306585"/>
    </source>
</evidence>
<dbReference type="GO" id="GO:0046256">
    <property type="term" value="P:2,4,6-trinitrotoluene catabolic process"/>
    <property type="evidence" value="ECO:0007669"/>
    <property type="project" value="TreeGrafter"/>
</dbReference>
<keyword evidence="6 9" id="KW-0560">Oxidoreductase</keyword>
<sequence length="218" mass="24355">MDISHIALSRHTCKGYDPDRQIPAELIEQLKILLRFSPSSVNSQPWHFIIASSPEAKARVARAASEGAYISNGPKILNASHVIVFCARTTLDDAHVARLLEQEVVDGRLPTEEARAAQSKGRNYYIHHHRFDRKDMQCWMEKQVYLALGTLLFGAAALEIDATPIEGFDPVRLDLELDLHARGMTSVVLAALGYRGDDDFNVRLPKSRLPEDAVITEI</sequence>
<evidence type="ECO:0000256" key="6">
    <source>
        <dbReference type="ARBA" id="ARBA00023002"/>
    </source>
</evidence>
<keyword evidence="3" id="KW-0285">Flavoprotein</keyword>
<name>A0A5R9GS89_9PROT</name>
<dbReference type="AlphaFoldDB" id="A0A5R9GS89"/>
<dbReference type="GO" id="GO:0005829">
    <property type="term" value="C:cytosol"/>
    <property type="evidence" value="ECO:0007669"/>
    <property type="project" value="TreeGrafter"/>
</dbReference>
<dbReference type="GO" id="GO:0046857">
    <property type="term" value="F:oxidoreductase activity, acting on other nitrogenous compounds as donors, with NAD or NADP as acceptor"/>
    <property type="evidence" value="ECO:0007669"/>
    <property type="project" value="TreeGrafter"/>
</dbReference>
<organism evidence="9 10">
    <name type="scientific">Mariprofundus erugo</name>
    <dbReference type="NCBI Taxonomy" id="2528639"/>
    <lineage>
        <taxon>Bacteria</taxon>
        <taxon>Pseudomonadati</taxon>
        <taxon>Pseudomonadota</taxon>
        <taxon>Candidatius Mariprofundia</taxon>
        <taxon>Mariprofundales</taxon>
        <taxon>Mariprofundaceae</taxon>
        <taxon>Mariprofundus</taxon>
    </lineage>
</organism>
<dbReference type="PANTHER" id="PTHR23026:SF125">
    <property type="entry name" value="OXYGEN-INSENSITIVE NAD(P)H NITROREDUCTASE"/>
    <property type="match status" value="1"/>
</dbReference>
<feature type="domain" description="Nitroreductase" evidence="8">
    <location>
        <begin position="8"/>
        <end position="193"/>
    </location>
</feature>
<keyword evidence="10" id="KW-1185">Reference proteome</keyword>
<comment type="cofactor">
    <cofactor evidence="1">
        <name>FMN</name>
        <dbReference type="ChEBI" id="CHEBI:58210"/>
    </cofactor>
</comment>